<dbReference type="EMBL" id="JAYMYR010000009">
    <property type="protein sequence ID" value="KAK7341312.1"/>
    <property type="molecule type" value="Genomic_DNA"/>
</dbReference>
<gene>
    <name evidence="1" type="ORF">VNO80_24238</name>
</gene>
<keyword evidence="2" id="KW-1185">Reference proteome</keyword>
<protein>
    <submittedName>
        <fullName evidence="1">Uncharacterized protein</fullName>
    </submittedName>
</protein>
<name>A0AAN9QMW1_PHACN</name>
<organism evidence="1 2">
    <name type="scientific">Phaseolus coccineus</name>
    <name type="common">Scarlet runner bean</name>
    <name type="synonym">Phaseolus multiflorus</name>
    <dbReference type="NCBI Taxonomy" id="3886"/>
    <lineage>
        <taxon>Eukaryota</taxon>
        <taxon>Viridiplantae</taxon>
        <taxon>Streptophyta</taxon>
        <taxon>Embryophyta</taxon>
        <taxon>Tracheophyta</taxon>
        <taxon>Spermatophyta</taxon>
        <taxon>Magnoliopsida</taxon>
        <taxon>eudicotyledons</taxon>
        <taxon>Gunneridae</taxon>
        <taxon>Pentapetalae</taxon>
        <taxon>rosids</taxon>
        <taxon>fabids</taxon>
        <taxon>Fabales</taxon>
        <taxon>Fabaceae</taxon>
        <taxon>Papilionoideae</taxon>
        <taxon>50 kb inversion clade</taxon>
        <taxon>NPAAA clade</taxon>
        <taxon>indigoferoid/millettioid clade</taxon>
        <taxon>Phaseoleae</taxon>
        <taxon>Phaseolus</taxon>
    </lineage>
</organism>
<dbReference type="AlphaFoldDB" id="A0AAN9QMW1"/>
<evidence type="ECO:0000313" key="1">
    <source>
        <dbReference type="EMBL" id="KAK7341312.1"/>
    </source>
</evidence>
<accession>A0AAN9QMW1</accession>
<dbReference type="Proteomes" id="UP001374584">
    <property type="component" value="Unassembled WGS sequence"/>
</dbReference>
<reference evidence="1 2" key="1">
    <citation type="submission" date="2024-01" db="EMBL/GenBank/DDBJ databases">
        <title>The genomes of 5 underutilized Papilionoideae crops provide insights into root nodulation and disease resistanc.</title>
        <authorList>
            <person name="Jiang F."/>
        </authorList>
    </citation>
    <scope>NUCLEOTIDE SEQUENCE [LARGE SCALE GENOMIC DNA]</scope>
    <source>
        <strain evidence="1">JINMINGXINNONG_FW02</strain>
        <tissue evidence="1">Leaves</tissue>
    </source>
</reference>
<comment type="caution">
    <text evidence="1">The sequence shown here is derived from an EMBL/GenBank/DDBJ whole genome shotgun (WGS) entry which is preliminary data.</text>
</comment>
<evidence type="ECO:0000313" key="2">
    <source>
        <dbReference type="Proteomes" id="UP001374584"/>
    </source>
</evidence>
<proteinExistence type="predicted"/>
<sequence length="66" mass="7519">MLGNVQILLLTVHDICVSLSAWFSPPDPDVLWMLDYIVSLFVGYKHCELVICYFFSTSLVKATYSD</sequence>